<evidence type="ECO:0000256" key="3">
    <source>
        <dbReference type="SAM" id="SignalP"/>
    </source>
</evidence>
<dbReference type="RefSeq" id="WP_120692774.1">
    <property type="nucleotide sequence ID" value="NZ_RBNH01000011.1"/>
</dbReference>
<sequence length="457" mass="48255">MRNPKPLTSLSVLVAVAASLLASSPTSVASPAPQADPAAQTARVPLERQVLPANDGWAAAGTGTTGGAAASADRVYDVSTKAELLSAFAFAGSEPKIIRIHGDIAANVDANGSPLNCDDYASGTGYSLARYLADFDPVRYGTDTEPEGPQETARRLAAAKQASTIRWDIPSNTTLVGAGPGSSISGAALRINRAENVIVRNLTVRDAADCFPSWDPTDGDTGNWNSEYDLLQIINGSRNVWVDHAHFTDAPNLDSAQPSYFGRPYQVHDGAVDVTNGSDLVTMSYNRFSEHDKLLLIGSTDSTSRGDVGKLRVTIHHNVFDNVGQRAPRVRYGQVDVYNNHFRTSDPSGIPYGYTFGAGVESHLYAEANAVTLPADIPTASVISYFKGKAIATIGNAVNGKIVDLREAYNAAAPADRQLAADDSWKPELRTHVHAAQAVPALLAGAVGPVFTAGEAR</sequence>
<dbReference type="InterPro" id="IPR012334">
    <property type="entry name" value="Pectin_lyas_fold"/>
</dbReference>
<dbReference type="InterPro" id="IPR045032">
    <property type="entry name" value="PEL"/>
</dbReference>
<organism evidence="5 6">
    <name type="scientific">Pseudarthrobacter phenanthrenivorans</name>
    <name type="common">Arthrobacter phenanthrenivorans</name>
    <dbReference type="NCBI Taxonomy" id="361575"/>
    <lineage>
        <taxon>Bacteria</taxon>
        <taxon>Bacillati</taxon>
        <taxon>Actinomycetota</taxon>
        <taxon>Actinomycetes</taxon>
        <taxon>Micrococcales</taxon>
        <taxon>Micrococcaceae</taxon>
        <taxon>Pseudarthrobacter</taxon>
    </lineage>
</organism>
<comment type="similarity">
    <text evidence="2">Belongs to the polysaccharide lyase 1 family.</text>
</comment>
<dbReference type="Gene3D" id="2.160.20.10">
    <property type="entry name" value="Single-stranded right-handed beta-helix, Pectin lyase-like"/>
    <property type="match status" value="1"/>
</dbReference>
<dbReference type="InterPro" id="IPR002022">
    <property type="entry name" value="Pec_lyase"/>
</dbReference>
<keyword evidence="2" id="KW-0624">Polysaccharide degradation</keyword>
<dbReference type="AlphaFoldDB" id="A0A3B0FSI9"/>
<dbReference type="GO" id="GO:0030570">
    <property type="term" value="F:pectate lyase activity"/>
    <property type="evidence" value="ECO:0007669"/>
    <property type="project" value="InterPro"/>
</dbReference>
<comment type="subcellular location">
    <subcellularLocation>
        <location evidence="2">Secreted</location>
    </subcellularLocation>
</comment>
<keyword evidence="2" id="KW-0964">Secreted</keyword>
<accession>A0A3B0FSI9</accession>
<dbReference type="Pfam" id="PF00544">
    <property type="entry name" value="Pectate_lyase_4"/>
    <property type="match status" value="1"/>
</dbReference>
<dbReference type="EMBL" id="RBNH01000011">
    <property type="protein sequence ID" value="RKO22869.1"/>
    <property type="molecule type" value="Genomic_DNA"/>
</dbReference>
<proteinExistence type="inferred from homology"/>
<evidence type="ECO:0000313" key="6">
    <source>
        <dbReference type="Proteomes" id="UP000273159"/>
    </source>
</evidence>
<dbReference type="SUPFAM" id="SSF51126">
    <property type="entry name" value="Pectin lyase-like"/>
    <property type="match status" value="1"/>
</dbReference>
<dbReference type="PANTHER" id="PTHR31683">
    <property type="entry name" value="PECTATE LYASE 18-RELATED"/>
    <property type="match status" value="1"/>
</dbReference>
<comment type="caution">
    <text evidence="5">The sequence shown here is derived from an EMBL/GenBank/DDBJ whole genome shotgun (WGS) entry which is preliminary data.</text>
</comment>
<feature type="signal peptide" evidence="3">
    <location>
        <begin position="1"/>
        <end position="29"/>
    </location>
</feature>
<reference evidence="6" key="2">
    <citation type="submission" date="2018-10" db="EMBL/GenBank/DDBJ databases">
        <authorList>
            <person name="Wang Y."/>
            <person name="Wang J."/>
            <person name="Yang X."/>
            <person name="Wang Z."/>
            <person name="Huang Y."/>
        </authorList>
    </citation>
    <scope>NUCLEOTIDE SEQUENCE [LARGE SCALE GENOMIC DNA]</scope>
    <source>
        <strain evidence="6">J015</strain>
    </source>
</reference>
<dbReference type="GO" id="GO:0005576">
    <property type="term" value="C:extracellular region"/>
    <property type="evidence" value="ECO:0007669"/>
    <property type="project" value="UniProtKB-SubCell"/>
</dbReference>
<dbReference type="Proteomes" id="UP000273159">
    <property type="component" value="Unassembled WGS sequence"/>
</dbReference>
<feature type="chain" id="PRO_5039341430" evidence="3">
    <location>
        <begin position="30"/>
        <end position="457"/>
    </location>
</feature>
<keyword evidence="1 2" id="KW-0456">Lyase</keyword>
<dbReference type="GO" id="GO:0000272">
    <property type="term" value="P:polysaccharide catabolic process"/>
    <property type="evidence" value="ECO:0007669"/>
    <property type="project" value="UniProtKB-KW"/>
</dbReference>
<dbReference type="InterPro" id="IPR011050">
    <property type="entry name" value="Pectin_lyase_fold/virulence"/>
</dbReference>
<feature type="domain" description="Pectate lyase" evidence="4">
    <location>
        <begin position="121"/>
        <end position="377"/>
    </location>
</feature>
<dbReference type="PANTHER" id="PTHR31683:SF18">
    <property type="entry name" value="PECTATE LYASE 21-RELATED"/>
    <property type="match status" value="1"/>
</dbReference>
<evidence type="ECO:0000313" key="5">
    <source>
        <dbReference type="EMBL" id="RKO22869.1"/>
    </source>
</evidence>
<evidence type="ECO:0000259" key="4">
    <source>
        <dbReference type="SMART" id="SM00656"/>
    </source>
</evidence>
<keyword evidence="2" id="KW-0119">Carbohydrate metabolism</keyword>
<keyword evidence="3" id="KW-0732">Signal</keyword>
<name>A0A3B0FSI9_PSEPS</name>
<protein>
    <submittedName>
        <fullName evidence="5">Pectate lyase</fullName>
    </submittedName>
</protein>
<evidence type="ECO:0000256" key="2">
    <source>
        <dbReference type="RuleBase" id="RU361173"/>
    </source>
</evidence>
<reference evidence="5 6" key="1">
    <citation type="submission" date="2018-10" db="EMBL/GenBank/DDBJ databases">
        <title>Genome-guide identification and characterization of bacteria that degrade polycyclic aromatic hydrocarbons and resist hexavalent chromium simultaneously.</title>
        <authorList>
            <person name="Feng H."/>
        </authorList>
    </citation>
    <scope>NUCLEOTIDE SEQUENCE [LARGE SCALE GENOMIC DNA]</scope>
    <source>
        <strain evidence="5 6">J015</strain>
    </source>
</reference>
<gene>
    <name evidence="5" type="ORF">D7Z96_12950</name>
</gene>
<dbReference type="SMART" id="SM00656">
    <property type="entry name" value="Amb_all"/>
    <property type="match status" value="1"/>
</dbReference>
<evidence type="ECO:0000256" key="1">
    <source>
        <dbReference type="ARBA" id="ARBA00023239"/>
    </source>
</evidence>